<reference evidence="1" key="1">
    <citation type="submission" date="2023-06" db="EMBL/GenBank/DDBJ databases">
        <title>Genome-scale phylogeny and comparative genomics of the fungal order Sordariales.</title>
        <authorList>
            <consortium name="Lawrence Berkeley National Laboratory"/>
            <person name="Hensen N."/>
            <person name="Bonometti L."/>
            <person name="Westerberg I."/>
            <person name="Brannstrom I.O."/>
            <person name="Guillou S."/>
            <person name="Cros-Aarteil S."/>
            <person name="Calhoun S."/>
            <person name="Haridas S."/>
            <person name="Kuo A."/>
            <person name="Mondo S."/>
            <person name="Pangilinan J."/>
            <person name="Riley R."/>
            <person name="Labutti K."/>
            <person name="Andreopoulos B."/>
            <person name="Lipzen A."/>
            <person name="Chen C."/>
            <person name="Yanf M."/>
            <person name="Daum C."/>
            <person name="Ng V."/>
            <person name="Clum A."/>
            <person name="Steindorff A."/>
            <person name="Ohm R."/>
            <person name="Martin F."/>
            <person name="Silar P."/>
            <person name="Natvig D."/>
            <person name="Lalanne C."/>
            <person name="Gautier V."/>
            <person name="Ament-Velasquez S.L."/>
            <person name="Kruys A."/>
            <person name="Hutchinson M.I."/>
            <person name="Powell A.J."/>
            <person name="Barry K."/>
            <person name="Miller A.N."/>
            <person name="Grigoriev I.V."/>
            <person name="Debuchy R."/>
            <person name="Gladieux P."/>
            <person name="Thoren M.H."/>
            <person name="Johannesson H."/>
        </authorList>
    </citation>
    <scope>NUCLEOTIDE SEQUENCE</scope>
    <source>
        <strain evidence="1">SMH4607-1</strain>
    </source>
</reference>
<gene>
    <name evidence="1" type="ORF">B0H67DRAFT_654472</name>
</gene>
<evidence type="ECO:0000313" key="1">
    <source>
        <dbReference type="EMBL" id="KAK0731631.1"/>
    </source>
</evidence>
<dbReference type="EMBL" id="JAUKUA010000001">
    <property type="protein sequence ID" value="KAK0731631.1"/>
    <property type="molecule type" value="Genomic_DNA"/>
</dbReference>
<organism evidence="1 2">
    <name type="scientific">Lasiosphaeris hirsuta</name>
    <dbReference type="NCBI Taxonomy" id="260670"/>
    <lineage>
        <taxon>Eukaryota</taxon>
        <taxon>Fungi</taxon>
        <taxon>Dikarya</taxon>
        <taxon>Ascomycota</taxon>
        <taxon>Pezizomycotina</taxon>
        <taxon>Sordariomycetes</taxon>
        <taxon>Sordariomycetidae</taxon>
        <taxon>Sordariales</taxon>
        <taxon>Lasiosphaeriaceae</taxon>
        <taxon>Lasiosphaeris</taxon>
    </lineage>
</organism>
<sequence length="69" mass="8065">MDMEWCFQPSNHQAKIVLLAKLDRHRRKITLEKWVETQPAASLPGPRMMRSTTTLRPDSCSRGYYYLGP</sequence>
<dbReference type="Proteomes" id="UP001172102">
    <property type="component" value="Unassembled WGS sequence"/>
</dbReference>
<protein>
    <submittedName>
        <fullName evidence="1">Uncharacterized protein</fullName>
    </submittedName>
</protein>
<comment type="caution">
    <text evidence="1">The sequence shown here is derived from an EMBL/GenBank/DDBJ whole genome shotgun (WGS) entry which is preliminary data.</text>
</comment>
<dbReference type="AlphaFoldDB" id="A0AA40EBU3"/>
<keyword evidence="2" id="KW-1185">Reference proteome</keyword>
<name>A0AA40EBU3_9PEZI</name>
<proteinExistence type="predicted"/>
<accession>A0AA40EBU3</accession>
<evidence type="ECO:0000313" key="2">
    <source>
        <dbReference type="Proteomes" id="UP001172102"/>
    </source>
</evidence>